<dbReference type="eggNOG" id="COG0492">
    <property type="taxonomic scope" value="Bacteria"/>
</dbReference>
<evidence type="ECO:0000256" key="2">
    <source>
        <dbReference type="ARBA" id="ARBA00023002"/>
    </source>
</evidence>
<keyword evidence="1" id="KW-0285">Flavoprotein</keyword>
<dbReference type="InterPro" id="IPR050097">
    <property type="entry name" value="Ferredoxin-NADP_redctase_2"/>
</dbReference>
<keyword evidence="5" id="KW-1185">Reference proteome</keyword>
<proteinExistence type="predicted"/>
<sequence length="300" mass="32780">MQTNYEVIIIGGSYSGLSAAMALGRSRRKILIIDSGKPCNRHTPHSHNFITNDGKTPADIAQRAKQEVLAYSTVNFVNDKVTNVIKTENSFSITTQNNVVCSAKRLLFATGITDIMPAIDNFEDCWGISAVHCPYCHGYEARDKKTGILGNGEAAYHYAGLLLQLTNDITIYTNGKAEFTEEQLEKFAKHNIPVIEDSIIKLKQSKGQAEALISRNGKAYPLEAVYHRAAFVQHTLLPQDLGCELDENGFLKTDPMQKTNIPGIYACGDCTTPMRSVATAVATGNKAGAVINSDLAFEVF</sequence>
<dbReference type="Pfam" id="PF07992">
    <property type="entry name" value="Pyr_redox_2"/>
    <property type="match status" value="1"/>
</dbReference>
<feature type="domain" description="FAD/NAD(P)-binding" evidence="3">
    <location>
        <begin position="5"/>
        <end position="284"/>
    </location>
</feature>
<protein>
    <submittedName>
        <fullName evidence="4">Pyridine nucleotide-disulfide oxidoreductase</fullName>
    </submittedName>
</protein>
<dbReference type="AlphaFoldDB" id="A0A0A2LG43"/>
<dbReference type="InterPro" id="IPR023753">
    <property type="entry name" value="FAD/NAD-binding_dom"/>
</dbReference>
<dbReference type="Gene3D" id="3.50.50.60">
    <property type="entry name" value="FAD/NAD(P)-binding domain"/>
    <property type="match status" value="2"/>
</dbReference>
<dbReference type="PRINTS" id="PR00368">
    <property type="entry name" value="FADPNR"/>
</dbReference>
<evidence type="ECO:0000256" key="1">
    <source>
        <dbReference type="ARBA" id="ARBA00022630"/>
    </source>
</evidence>
<dbReference type="SUPFAM" id="SSF51905">
    <property type="entry name" value="FAD/NAD(P)-binding domain"/>
    <property type="match status" value="1"/>
</dbReference>
<evidence type="ECO:0000259" key="3">
    <source>
        <dbReference type="Pfam" id="PF07992"/>
    </source>
</evidence>
<keyword evidence="2" id="KW-0560">Oxidoreductase</keyword>
<dbReference type="PANTHER" id="PTHR48105">
    <property type="entry name" value="THIOREDOXIN REDUCTASE 1-RELATED-RELATED"/>
    <property type="match status" value="1"/>
</dbReference>
<dbReference type="PRINTS" id="PR00469">
    <property type="entry name" value="PNDRDTASEII"/>
</dbReference>
<gene>
    <name evidence="4" type="ORF">Q763_16405</name>
</gene>
<comment type="caution">
    <text evidence="4">The sequence shown here is derived from an EMBL/GenBank/DDBJ whole genome shotgun (WGS) entry which is preliminary data.</text>
</comment>
<reference evidence="4 5" key="1">
    <citation type="submission" date="2013-09" db="EMBL/GenBank/DDBJ databases">
        <authorList>
            <person name="Zeng Z."/>
            <person name="Chen C."/>
        </authorList>
    </citation>
    <scope>NUCLEOTIDE SEQUENCE [LARGE SCALE GENOMIC DNA]</scope>
    <source>
        <strain evidence="4 5">F44-8</strain>
    </source>
</reference>
<evidence type="ECO:0000313" key="4">
    <source>
        <dbReference type="EMBL" id="KGO78864.1"/>
    </source>
</evidence>
<name>A0A0A2LG43_9FLAO</name>
<accession>A0A0A2LG43</accession>
<evidence type="ECO:0000313" key="5">
    <source>
        <dbReference type="Proteomes" id="UP000030129"/>
    </source>
</evidence>
<dbReference type="GO" id="GO:0016491">
    <property type="term" value="F:oxidoreductase activity"/>
    <property type="evidence" value="ECO:0007669"/>
    <property type="project" value="UniProtKB-KW"/>
</dbReference>
<organism evidence="4 5">
    <name type="scientific">Flavobacterium beibuense F44-8</name>
    <dbReference type="NCBI Taxonomy" id="1406840"/>
    <lineage>
        <taxon>Bacteria</taxon>
        <taxon>Pseudomonadati</taxon>
        <taxon>Bacteroidota</taxon>
        <taxon>Flavobacteriia</taxon>
        <taxon>Flavobacteriales</taxon>
        <taxon>Flavobacteriaceae</taxon>
        <taxon>Flavobacterium</taxon>
    </lineage>
</organism>
<dbReference type="Proteomes" id="UP000030129">
    <property type="component" value="Unassembled WGS sequence"/>
</dbReference>
<dbReference type="STRING" id="1406840.Q763_16405"/>
<dbReference type="EMBL" id="JRLV01000025">
    <property type="protein sequence ID" value="KGO78864.1"/>
    <property type="molecule type" value="Genomic_DNA"/>
</dbReference>
<dbReference type="InterPro" id="IPR036188">
    <property type="entry name" value="FAD/NAD-bd_sf"/>
</dbReference>
<dbReference type="RefSeq" id="WP_035136050.1">
    <property type="nucleotide sequence ID" value="NZ_JRLV01000025.1"/>
</dbReference>